<evidence type="ECO:0000256" key="1">
    <source>
        <dbReference type="ARBA" id="ARBA00006926"/>
    </source>
</evidence>
<dbReference type="GO" id="GO:0006979">
    <property type="term" value="P:response to oxidative stress"/>
    <property type="evidence" value="ECO:0007669"/>
    <property type="project" value="InterPro"/>
</dbReference>
<dbReference type="EMBL" id="CAJEWN010000072">
    <property type="protein sequence ID" value="CAD2158799.1"/>
    <property type="molecule type" value="Genomic_DNA"/>
</dbReference>
<evidence type="ECO:0000313" key="7">
    <source>
        <dbReference type="EMBL" id="CAD2158799.1"/>
    </source>
</evidence>
<dbReference type="PROSITE" id="PS51352">
    <property type="entry name" value="THIOREDOXIN_2"/>
    <property type="match status" value="1"/>
</dbReference>
<evidence type="ECO:0000256" key="2">
    <source>
        <dbReference type="ARBA" id="ARBA00022559"/>
    </source>
</evidence>
<accession>A0A6V7UIV0</accession>
<evidence type="ECO:0000259" key="6">
    <source>
        <dbReference type="PROSITE" id="PS51352"/>
    </source>
</evidence>
<comment type="similarity">
    <text evidence="1 5">Belongs to the glutathione peroxidase family.</text>
</comment>
<feature type="domain" description="Thioredoxin" evidence="6">
    <location>
        <begin position="38"/>
        <end position="201"/>
    </location>
</feature>
<evidence type="ECO:0000256" key="3">
    <source>
        <dbReference type="ARBA" id="ARBA00023002"/>
    </source>
</evidence>
<organism evidence="7 8">
    <name type="scientific">Meloidogyne enterolobii</name>
    <name type="common">Root-knot nematode worm</name>
    <name type="synonym">Meloidogyne mayaguensis</name>
    <dbReference type="NCBI Taxonomy" id="390850"/>
    <lineage>
        <taxon>Eukaryota</taxon>
        <taxon>Metazoa</taxon>
        <taxon>Ecdysozoa</taxon>
        <taxon>Nematoda</taxon>
        <taxon>Chromadorea</taxon>
        <taxon>Rhabditida</taxon>
        <taxon>Tylenchina</taxon>
        <taxon>Tylenchomorpha</taxon>
        <taxon>Tylenchoidea</taxon>
        <taxon>Meloidogynidae</taxon>
        <taxon>Meloidogyninae</taxon>
        <taxon>Meloidogyne</taxon>
    </lineage>
</organism>
<dbReference type="Proteomes" id="UP000580250">
    <property type="component" value="Unassembled WGS sequence"/>
</dbReference>
<dbReference type="PANTHER" id="PTHR11592:SF134">
    <property type="entry name" value="PHOSPHOLIPID HYDROPEROXIDE GLUTATHIONE PEROXIDASE"/>
    <property type="match status" value="1"/>
</dbReference>
<evidence type="ECO:0000256" key="4">
    <source>
        <dbReference type="PIRSR" id="PIRSR000303-1"/>
    </source>
</evidence>
<dbReference type="CDD" id="cd00340">
    <property type="entry name" value="GSH_Peroxidase"/>
    <property type="match status" value="1"/>
</dbReference>
<keyword evidence="2 5" id="KW-0575">Peroxidase</keyword>
<dbReference type="AlphaFoldDB" id="A0A6V7UIV0"/>
<evidence type="ECO:0000313" key="8">
    <source>
        <dbReference type="Proteomes" id="UP000580250"/>
    </source>
</evidence>
<dbReference type="Gene3D" id="3.40.30.10">
    <property type="entry name" value="Glutaredoxin"/>
    <property type="match status" value="1"/>
</dbReference>
<dbReference type="PRINTS" id="PR01011">
    <property type="entry name" value="GLUTPROXDASE"/>
</dbReference>
<proteinExistence type="inferred from homology"/>
<reference evidence="7 8" key="1">
    <citation type="submission" date="2020-08" db="EMBL/GenBank/DDBJ databases">
        <authorList>
            <person name="Koutsovoulos G."/>
            <person name="Danchin GJ E."/>
        </authorList>
    </citation>
    <scope>NUCLEOTIDE SEQUENCE [LARGE SCALE GENOMIC DNA]</scope>
</reference>
<protein>
    <recommendedName>
        <fullName evidence="5">Glutathione peroxidase</fullName>
    </recommendedName>
</protein>
<keyword evidence="3 5" id="KW-0560">Oxidoreductase</keyword>
<name>A0A6V7UIV0_MELEN</name>
<dbReference type="OrthoDB" id="446890at2759"/>
<dbReference type="PANTHER" id="PTHR11592">
    <property type="entry name" value="GLUTATHIONE PEROXIDASE"/>
    <property type="match status" value="1"/>
</dbReference>
<feature type="active site" evidence="4">
    <location>
        <position position="77"/>
    </location>
</feature>
<dbReference type="GO" id="GO:0004601">
    <property type="term" value="F:peroxidase activity"/>
    <property type="evidence" value="ECO:0007669"/>
    <property type="project" value="UniProtKB-KW"/>
</dbReference>
<dbReference type="PROSITE" id="PS51355">
    <property type="entry name" value="GLUTATHIONE_PEROXID_3"/>
    <property type="match status" value="1"/>
</dbReference>
<dbReference type="FunFam" id="3.40.30.10:FF:000025">
    <property type="entry name" value="Glutathione peroxidase"/>
    <property type="match status" value="1"/>
</dbReference>
<dbReference type="InterPro" id="IPR000889">
    <property type="entry name" value="Glutathione_peroxidase"/>
</dbReference>
<dbReference type="InterPro" id="IPR029759">
    <property type="entry name" value="GPX_AS"/>
</dbReference>
<dbReference type="InterPro" id="IPR013766">
    <property type="entry name" value="Thioredoxin_domain"/>
</dbReference>
<dbReference type="PROSITE" id="PS00460">
    <property type="entry name" value="GLUTATHIONE_PEROXID_1"/>
    <property type="match status" value="1"/>
</dbReference>
<comment type="caution">
    <text evidence="7">The sequence shown here is derived from an EMBL/GenBank/DDBJ whole genome shotgun (WGS) entry which is preliminary data.</text>
</comment>
<sequence length="202" mass="23301">MFSHTLLSNHFQIFSLLRSSFKNINFNQISCASTNTEKMATNTIYNFVAKDIDEKDVKMGDVYKGRVVLIVNVASECGFTKTNYPQMKVLLEKYKDKGLSVACFPCNQFNSQEPGTNQEIKKFINEKFNFFPDLYAKIDVNGKNAHPLWEFLKHEQHGTLIDAIKWNFTKFLVNKQGIPVSRHAPTDEPEKLEPEIKKLLEE</sequence>
<dbReference type="Pfam" id="PF00255">
    <property type="entry name" value="GSHPx"/>
    <property type="match status" value="1"/>
</dbReference>
<dbReference type="SUPFAM" id="SSF52833">
    <property type="entry name" value="Thioredoxin-like"/>
    <property type="match status" value="1"/>
</dbReference>
<gene>
    <name evidence="7" type="ORF">MENT_LOCUS13351</name>
</gene>
<dbReference type="InterPro" id="IPR036249">
    <property type="entry name" value="Thioredoxin-like_sf"/>
</dbReference>
<evidence type="ECO:0000256" key="5">
    <source>
        <dbReference type="RuleBase" id="RU000499"/>
    </source>
</evidence>
<dbReference type="PIRSF" id="PIRSF000303">
    <property type="entry name" value="Glutathion_perox"/>
    <property type="match status" value="1"/>
</dbReference>